<proteinExistence type="inferred from homology"/>
<feature type="signal peptide" evidence="4">
    <location>
        <begin position="1"/>
        <end position="22"/>
    </location>
</feature>
<dbReference type="InterPro" id="IPR023232">
    <property type="entry name" value="Glyco_hydro_2_AS"/>
</dbReference>
<dbReference type="InterPro" id="IPR040605">
    <property type="entry name" value="Glyco_hydro2_dom5"/>
</dbReference>
<feature type="chain" id="PRO_5027066187" evidence="4">
    <location>
        <begin position="23"/>
        <end position="805"/>
    </location>
</feature>
<comment type="similarity">
    <text evidence="1">Belongs to the glycosyl hydrolase 2 family.</text>
</comment>
<dbReference type="InterPro" id="IPR008979">
    <property type="entry name" value="Galactose-bd-like_sf"/>
</dbReference>
<dbReference type="PRINTS" id="PR00132">
    <property type="entry name" value="GLHYDRLASE2"/>
</dbReference>
<dbReference type="InterPro" id="IPR051913">
    <property type="entry name" value="GH2_Domain-Containing"/>
</dbReference>
<dbReference type="Pfam" id="PF18565">
    <property type="entry name" value="Glyco_hydro2_C5"/>
    <property type="match status" value="1"/>
</dbReference>
<name>A0A6N3BV18_9BACT</name>
<dbReference type="SUPFAM" id="SSF51445">
    <property type="entry name" value="(Trans)glycosidases"/>
    <property type="match status" value="1"/>
</dbReference>
<dbReference type="InterPro" id="IPR006104">
    <property type="entry name" value="Glyco_hydro_2_N"/>
</dbReference>
<dbReference type="SUPFAM" id="SSF49785">
    <property type="entry name" value="Galactose-binding domain-like"/>
    <property type="match status" value="1"/>
</dbReference>
<dbReference type="Pfam" id="PF00703">
    <property type="entry name" value="Glyco_hydro_2"/>
    <property type="match status" value="1"/>
</dbReference>
<protein>
    <submittedName>
        <fullName evidence="10">Beta-galactosidase</fullName>
        <ecNumber evidence="10">3.2.1.23</ecNumber>
    </submittedName>
</protein>
<dbReference type="Pfam" id="PF02836">
    <property type="entry name" value="Glyco_hydro_2_C"/>
    <property type="match status" value="1"/>
</dbReference>
<keyword evidence="3 10" id="KW-0326">Glycosidase</keyword>
<evidence type="ECO:0000259" key="8">
    <source>
        <dbReference type="Pfam" id="PF16355"/>
    </source>
</evidence>
<keyword evidence="2 10" id="KW-0378">Hydrolase</keyword>
<dbReference type="InterPro" id="IPR017853">
    <property type="entry name" value="GH"/>
</dbReference>
<dbReference type="InterPro" id="IPR036156">
    <property type="entry name" value="Beta-gal/glucu_dom_sf"/>
</dbReference>
<feature type="domain" description="Glycoside hydrolase family 2 catalytic" evidence="6">
    <location>
        <begin position="306"/>
        <end position="533"/>
    </location>
</feature>
<gene>
    <name evidence="10" type="primary">lacZ_8</name>
    <name evidence="10" type="ORF">PCLFYP37_01801</name>
</gene>
<evidence type="ECO:0000259" key="7">
    <source>
        <dbReference type="Pfam" id="PF02837"/>
    </source>
</evidence>
<evidence type="ECO:0000256" key="1">
    <source>
        <dbReference type="ARBA" id="ARBA00007401"/>
    </source>
</evidence>
<dbReference type="Gene3D" id="3.20.20.80">
    <property type="entry name" value="Glycosidases"/>
    <property type="match status" value="2"/>
</dbReference>
<evidence type="ECO:0000256" key="3">
    <source>
        <dbReference type="ARBA" id="ARBA00023295"/>
    </source>
</evidence>
<dbReference type="InterPro" id="IPR006102">
    <property type="entry name" value="Ig-like_GH2"/>
</dbReference>
<dbReference type="InterPro" id="IPR006103">
    <property type="entry name" value="Glyco_hydro_2_cat"/>
</dbReference>
<dbReference type="Gene3D" id="2.60.40.10">
    <property type="entry name" value="Immunoglobulins"/>
    <property type="match status" value="3"/>
</dbReference>
<dbReference type="AlphaFoldDB" id="A0A6N3BV18"/>
<evidence type="ECO:0000256" key="4">
    <source>
        <dbReference type="SAM" id="SignalP"/>
    </source>
</evidence>
<keyword evidence="4" id="KW-0732">Signal</keyword>
<feature type="domain" description="Glycosyl hydrolases family 2 sugar binding" evidence="7">
    <location>
        <begin position="88"/>
        <end position="183"/>
    </location>
</feature>
<dbReference type="InterPro" id="IPR013783">
    <property type="entry name" value="Ig-like_fold"/>
</dbReference>
<accession>A0A6N3BV18</accession>
<dbReference type="GO" id="GO:0004565">
    <property type="term" value="F:beta-galactosidase activity"/>
    <property type="evidence" value="ECO:0007669"/>
    <property type="project" value="UniProtKB-EC"/>
</dbReference>
<dbReference type="EMBL" id="CACRUT010000013">
    <property type="protein sequence ID" value="VYU05881.1"/>
    <property type="molecule type" value="Genomic_DNA"/>
</dbReference>
<dbReference type="InterPro" id="IPR006101">
    <property type="entry name" value="Glyco_hydro_2"/>
</dbReference>
<sequence>MMKKRLWSRWILALAVVWPCMAAAHDRVREKENFDFDWKFILNADDRANAGMQVSEAGWQDVQLPHDWSISLNFDPKLSGSNGHLPGGIGWYRKTFRVDKKDKGRRIAVLFDGIYSRSDVYVNGQHLGFRPYGFCYQEYDLTPYLNYGAENVLAVRVNNPLEHDSVARWYTGAGIYRHTWLVKTAEVHVASYGTYVTTPVVTAERAEVRVRTSVANEAERTKTLSVRQQITDGEGRTVVQSGKQALQVAAGQTADTEHTLEILRPQLWDTEHPYLYTLHTTVYDGRKLVDTYETVFGVRTCEFTPDRGFLLNGKPLKLKGFCLHQDDASLGTALPLRSMERKLEICKEYGVNAIRCSHNQPSPEFLDLCDRMGFVVIDEAFDKWKSGYYAQYFDAWWQEDLKNMLVRDRNHPCVVLWSIGNELQEAWDGSDTGCRRAAMLQDFVHEFEPSRQVCLAAQNRHNEKFSGVTDVVGYNYLEARMLSDHKKFPERRFLVTEELPYYCGAEGNIRSYDTNNPWNIIAENDFIAGGFLWTGTDYIGEAGWPSHGWPAGLFDICMVEKPRAAFHRAMWNDEPMVRIAVRDNALDIDHGRDLWQWPNMAAIWNFPRAYEGLVIEVNTTTNCERVALFHNGNEMGVRRTADYPNHTITWCLPYRRGTLVAKGINGTDTVAVHEIRTAGDAVRLKATADRGKLMADGQDLSYVQVELLDKDGTLVQHADRRMKASIEGEGRLVGFISSDLRRKTPFTSHEDKTYFGRAMAIVQSTRKAGTIRLRFDVEGWDEPVWVELTSEALPKDYVSDIPSFR</sequence>
<dbReference type="PROSITE" id="PS00608">
    <property type="entry name" value="GLYCOSYL_HYDROL_F2_2"/>
    <property type="match status" value="1"/>
</dbReference>
<dbReference type="EC" id="3.2.1.23" evidence="10"/>
<dbReference type="InterPro" id="IPR032311">
    <property type="entry name" value="DUF4982"/>
</dbReference>
<evidence type="ECO:0000313" key="10">
    <source>
        <dbReference type="EMBL" id="VYU05881.1"/>
    </source>
</evidence>
<evidence type="ECO:0000256" key="2">
    <source>
        <dbReference type="ARBA" id="ARBA00022801"/>
    </source>
</evidence>
<organism evidence="10">
    <name type="scientific">Paraprevotella clara</name>
    <dbReference type="NCBI Taxonomy" id="454154"/>
    <lineage>
        <taxon>Bacteria</taxon>
        <taxon>Pseudomonadati</taxon>
        <taxon>Bacteroidota</taxon>
        <taxon>Bacteroidia</taxon>
        <taxon>Bacteroidales</taxon>
        <taxon>Prevotellaceae</taxon>
        <taxon>Paraprevotella</taxon>
    </lineage>
</organism>
<dbReference type="GO" id="GO:0005975">
    <property type="term" value="P:carbohydrate metabolic process"/>
    <property type="evidence" value="ECO:0007669"/>
    <property type="project" value="InterPro"/>
</dbReference>
<evidence type="ECO:0000259" key="9">
    <source>
        <dbReference type="Pfam" id="PF18565"/>
    </source>
</evidence>
<feature type="domain" description="DUF4982" evidence="8">
    <location>
        <begin position="613"/>
        <end position="670"/>
    </location>
</feature>
<evidence type="ECO:0000259" key="6">
    <source>
        <dbReference type="Pfam" id="PF02836"/>
    </source>
</evidence>
<feature type="domain" description="Glycoside hydrolase family 2 immunoglobulin-like beta-sandwich" evidence="5">
    <location>
        <begin position="194"/>
        <end position="299"/>
    </location>
</feature>
<dbReference type="PANTHER" id="PTHR42732">
    <property type="entry name" value="BETA-GALACTOSIDASE"/>
    <property type="match status" value="1"/>
</dbReference>
<evidence type="ECO:0000259" key="5">
    <source>
        <dbReference type="Pfam" id="PF00703"/>
    </source>
</evidence>
<feature type="domain" description="Glycoside hydrolase family 2" evidence="9">
    <location>
        <begin position="684"/>
        <end position="780"/>
    </location>
</feature>
<dbReference type="Pfam" id="PF02837">
    <property type="entry name" value="Glyco_hydro_2_N"/>
    <property type="match status" value="1"/>
</dbReference>
<dbReference type="Gene3D" id="2.60.120.260">
    <property type="entry name" value="Galactose-binding domain-like"/>
    <property type="match status" value="1"/>
</dbReference>
<dbReference type="Pfam" id="PF16355">
    <property type="entry name" value="DUF4982"/>
    <property type="match status" value="1"/>
</dbReference>
<dbReference type="PANTHER" id="PTHR42732:SF1">
    <property type="entry name" value="BETA-MANNOSIDASE"/>
    <property type="match status" value="1"/>
</dbReference>
<dbReference type="SUPFAM" id="SSF49303">
    <property type="entry name" value="beta-Galactosidase/glucuronidase domain"/>
    <property type="match status" value="1"/>
</dbReference>
<reference evidence="10" key="1">
    <citation type="submission" date="2019-11" db="EMBL/GenBank/DDBJ databases">
        <authorList>
            <person name="Feng L."/>
        </authorList>
    </citation>
    <scope>NUCLEOTIDE SEQUENCE</scope>
    <source>
        <strain evidence="10">PclaraLFYP37</strain>
    </source>
</reference>